<accession>Q6IG96</accession>
<organism evidence="1">
    <name type="scientific">Drosophila melanogaster</name>
    <name type="common">Fruit fly</name>
    <dbReference type="NCBI Taxonomy" id="7227"/>
    <lineage>
        <taxon>Eukaryota</taxon>
        <taxon>Metazoa</taxon>
        <taxon>Ecdysozoa</taxon>
        <taxon>Arthropoda</taxon>
        <taxon>Hexapoda</taxon>
        <taxon>Insecta</taxon>
        <taxon>Pterygota</taxon>
        <taxon>Neoptera</taxon>
        <taxon>Endopterygota</taxon>
        <taxon>Diptera</taxon>
        <taxon>Brachycera</taxon>
        <taxon>Muscomorpha</taxon>
        <taxon>Ephydroidea</taxon>
        <taxon>Drosophilidae</taxon>
        <taxon>Drosophila</taxon>
        <taxon>Sophophora</taxon>
    </lineage>
</organism>
<sequence>MNGNSLAQLEAAVELRTLEWRAGKAGWKMLEEGGRRPENCGVHQKLAEGNASVLRQQLHHQNNKFSRNLETLGQLLKSALLIDVECCGFGYDIWYQNTTNSSSPRGRRW</sequence>
<dbReference type="EMBL" id="BK003870">
    <property type="protein sequence ID" value="DAA02568.1"/>
    <property type="molecule type" value="Genomic_DNA"/>
</dbReference>
<name>Q6IG96_DROME</name>
<reference evidence="1" key="1">
    <citation type="journal article" date="2003" name="Genome Biol.">
        <title>An integrated gene annotation and transcriptional profiling approach towards the full gene content of the Drosophila genome.</title>
        <authorList>
            <person name="Hild M."/>
            <person name="Beckmann B."/>
            <person name="Haas S.A."/>
            <person name="Koch B."/>
            <person name="Solovyev V."/>
            <person name="Busold C."/>
            <person name="Fellenberg K."/>
            <person name="Boutros M."/>
            <person name="Vingron M."/>
            <person name="Sauer F."/>
            <person name="Hoheisel J.D."/>
            <person name="Paro R."/>
        </authorList>
    </citation>
    <scope>NUCLEOTIDE SEQUENCE</scope>
</reference>
<dbReference type="AlphaFoldDB" id="Q6IG96"/>
<gene>
    <name evidence="1" type="ORF">HDC06900</name>
</gene>
<proteinExistence type="predicted"/>
<evidence type="ECO:0000313" key="1">
    <source>
        <dbReference type="EMBL" id="DAA02568.1"/>
    </source>
</evidence>
<protein>
    <submittedName>
        <fullName evidence="1">HDC06900</fullName>
    </submittedName>
</protein>